<dbReference type="OrthoDB" id="7362285at2759"/>
<name>A0A4C1SUH4_EUMVA</name>
<dbReference type="AlphaFoldDB" id="A0A4C1SUH4"/>
<reference evidence="1 2" key="1">
    <citation type="journal article" date="2019" name="Commun. Biol.">
        <title>The bagworm genome reveals a unique fibroin gene that provides high tensile strength.</title>
        <authorList>
            <person name="Kono N."/>
            <person name="Nakamura H."/>
            <person name="Ohtoshi R."/>
            <person name="Tomita M."/>
            <person name="Numata K."/>
            <person name="Arakawa K."/>
        </authorList>
    </citation>
    <scope>NUCLEOTIDE SEQUENCE [LARGE SCALE GENOMIC DNA]</scope>
</reference>
<keyword evidence="2" id="KW-1185">Reference proteome</keyword>
<evidence type="ECO:0000313" key="1">
    <source>
        <dbReference type="EMBL" id="GBP05585.1"/>
    </source>
</evidence>
<dbReference type="Proteomes" id="UP000299102">
    <property type="component" value="Unassembled WGS sequence"/>
</dbReference>
<sequence>MKENDLWRTLSMHGVSSALIQALQCLYRGSSACIRINRPHTDWFDFRRGIRQVCVASPWLFMDSCLYDLKENKRRMPSGRRKLSKPCAVDVQAVGDAHAGKPAEQRFTFVLAHASRRAETERPIS</sequence>
<dbReference type="EMBL" id="BGZK01000018">
    <property type="protein sequence ID" value="GBP05585.1"/>
    <property type="molecule type" value="Genomic_DNA"/>
</dbReference>
<proteinExistence type="predicted"/>
<protein>
    <submittedName>
        <fullName evidence="1">Uncharacterized protein</fullName>
    </submittedName>
</protein>
<gene>
    <name evidence="1" type="ORF">EVAR_3064_1</name>
</gene>
<organism evidence="1 2">
    <name type="scientific">Eumeta variegata</name>
    <name type="common">Bagworm moth</name>
    <name type="synonym">Eumeta japonica</name>
    <dbReference type="NCBI Taxonomy" id="151549"/>
    <lineage>
        <taxon>Eukaryota</taxon>
        <taxon>Metazoa</taxon>
        <taxon>Ecdysozoa</taxon>
        <taxon>Arthropoda</taxon>
        <taxon>Hexapoda</taxon>
        <taxon>Insecta</taxon>
        <taxon>Pterygota</taxon>
        <taxon>Neoptera</taxon>
        <taxon>Endopterygota</taxon>
        <taxon>Lepidoptera</taxon>
        <taxon>Glossata</taxon>
        <taxon>Ditrysia</taxon>
        <taxon>Tineoidea</taxon>
        <taxon>Psychidae</taxon>
        <taxon>Oiketicinae</taxon>
        <taxon>Eumeta</taxon>
    </lineage>
</organism>
<evidence type="ECO:0000313" key="2">
    <source>
        <dbReference type="Proteomes" id="UP000299102"/>
    </source>
</evidence>
<dbReference type="STRING" id="151549.A0A4C1SUH4"/>
<comment type="caution">
    <text evidence="1">The sequence shown here is derived from an EMBL/GenBank/DDBJ whole genome shotgun (WGS) entry which is preliminary data.</text>
</comment>
<accession>A0A4C1SUH4</accession>